<keyword evidence="7 8" id="KW-0998">Cell outer membrane</keyword>
<dbReference type="PROSITE" id="PS52016">
    <property type="entry name" value="TONB_DEPENDENT_REC_3"/>
    <property type="match status" value="1"/>
</dbReference>
<organism evidence="13 14">
    <name type="scientific">Tenacibaculum jejuense</name>
    <dbReference type="NCBI Taxonomy" id="584609"/>
    <lineage>
        <taxon>Bacteria</taxon>
        <taxon>Pseudomonadati</taxon>
        <taxon>Bacteroidota</taxon>
        <taxon>Flavobacteriia</taxon>
        <taxon>Flavobacteriales</taxon>
        <taxon>Flavobacteriaceae</taxon>
        <taxon>Tenacibaculum</taxon>
    </lineage>
</organism>
<keyword evidence="5 9" id="KW-0798">TonB box</keyword>
<feature type="chain" id="PRO_5012782693" evidence="10">
    <location>
        <begin position="22"/>
        <end position="973"/>
    </location>
</feature>
<dbReference type="NCBIfam" id="TIGR04056">
    <property type="entry name" value="OMP_RagA_SusC"/>
    <property type="match status" value="1"/>
</dbReference>
<evidence type="ECO:0000259" key="12">
    <source>
        <dbReference type="Pfam" id="PF07715"/>
    </source>
</evidence>
<dbReference type="InterPro" id="IPR000531">
    <property type="entry name" value="Beta-barrel_TonB"/>
</dbReference>
<evidence type="ECO:0000256" key="5">
    <source>
        <dbReference type="ARBA" id="ARBA00023077"/>
    </source>
</evidence>
<evidence type="ECO:0000256" key="10">
    <source>
        <dbReference type="SAM" id="SignalP"/>
    </source>
</evidence>
<proteinExistence type="inferred from homology"/>
<evidence type="ECO:0000256" key="7">
    <source>
        <dbReference type="ARBA" id="ARBA00023237"/>
    </source>
</evidence>
<dbReference type="GO" id="GO:0009279">
    <property type="term" value="C:cell outer membrane"/>
    <property type="evidence" value="ECO:0007669"/>
    <property type="project" value="UniProtKB-SubCell"/>
</dbReference>
<keyword evidence="3 8" id="KW-1134">Transmembrane beta strand</keyword>
<comment type="similarity">
    <text evidence="8 9">Belongs to the TonB-dependent receptor family.</text>
</comment>
<dbReference type="Pfam" id="PF13715">
    <property type="entry name" value="CarbopepD_reg_2"/>
    <property type="match status" value="1"/>
</dbReference>
<evidence type="ECO:0000256" key="1">
    <source>
        <dbReference type="ARBA" id="ARBA00004571"/>
    </source>
</evidence>
<evidence type="ECO:0000256" key="6">
    <source>
        <dbReference type="ARBA" id="ARBA00023136"/>
    </source>
</evidence>
<keyword evidence="4 8" id="KW-0812">Transmembrane</keyword>
<feature type="domain" description="TonB-dependent receptor-like beta-barrel" evidence="11">
    <location>
        <begin position="369"/>
        <end position="749"/>
    </location>
</feature>
<dbReference type="InterPro" id="IPR039426">
    <property type="entry name" value="TonB-dep_rcpt-like"/>
</dbReference>
<dbReference type="SUPFAM" id="SSF56935">
    <property type="entry name" value="Porins"/>
    <property type="match status" value="1"/>
</dbReference>
<dbReference type="Gene3D" id="2.60.40.1120">
    <property type="entry name" value="Carboxypeptidase-like, regulatory domain"/>
    <property type="match status" value="1"/>
</dbReference>
<keyword evidence="2 8" id="KW-0813">Transport</keyword>
<gene>
    <name evidence="13" type="ORF">TJEJU_2136</name>
</gene>
<dbReference type="InterPro" id="IPR023996">
    <property type="entry name" value="TonB-dep_OMP_SusC/RagA"/>
</dbReference>
<dbReference type="Proteomes" id="UP000215214">
    <property type="component" value="Chromosome TJEJU"/>
</dbReference>
<dbReference type="NCBIfam" id="TIGR04057">
    <property type="entry name" value="SusC_RagA_signa"/>
    <property type="match status" value="1"/>
</dbReference>
<dbReference type="Pfam" id="PF07715">
    <property type="entry name" value="Plug"/>
    <property type="match status" value="1"/>
</dbReference>
<dbReference type="InterPro" id="IPR037066">
    <property type="entry name" value="Plug_dom_sf"/>
</dbReference>
<evidence type="ECO:0000256" key="9">
    <source>
        <dbReference type="RuleBase" id="RU003357"/>
    </source>
</evidence>
<comment type="subcellular location">
    <subcellularLocation>
        <location evidence="1 8">Cell outer membrane</location>
        <topology evidence="1 8">Multi-pass membrane protein</topology>
    </subcellularLocation>
</comment>
<dbReference type="Gene3D" id="2.40.170.20">
    <property type="entry name" value="TonB-dependent receptor, beta-barrel domain"/>
    <property type="match status" value="1"/>
</dbReference>
<evidence type="ECO:0000256" key="3">
    <source>
        <dbReference type="ARBA" id="ARBA00022452"/>
    </source>
</evidence>
<dbReference type="AlphaFoldDB" id="A0A238U9G7"/>
<evidence type="ECO:0000259" key="11">
    <source>
        <dbReference type="Pfam" id="PF00593"/>
    </source>
</evidence>
<feature type="domain" description="TonB-dependent receptor plug" evidence="12">
    <location>
        <begin position="115"/>
        <end position="229"/>
    </location>
</feature>
<protein>
    <submittedName>
        <fullName evidence="13">SusC-like TonB-dependent outer membrane receptor</fullName>
    </submittedName>
</protein>
<dbReference type="InterPro" id="IPR036942">
    <property type="entry name" value="Beta-barrel_TonB_sf"/>
</dbReference>
<dbReference type="OrthoDB" id="9768177at2"/>
<evidence type="ECO:0000313" key="14">
    <source>
        <dbReference type="Proteomes" id="UP000215214"/>
    </source>
</evidence>
<evidence type="ECO:0000313" key="13">
    <source>
        <dbReference type="EMBL" id="SNR15831.1"/>
    </source>
</evidence>
<dbReference type="KEGG" id="tje:TJEJU_2136"/>
<reference evidence="13 14" key="1">
    <citation type="submission" date="2017-07" db="EMBL/GenBank/DDBJ databases">
        <authorList>
            <person name="Sun Z.S."/>
            <person name="Albrecht U."/>
            <person name="Echele G."/>
            <person name="Lee C.C."/>
        </authorList>
    </citation>
    <scope>NUCLEOTIDE SEQUENCE [LARGE SCALE GENOMIC DNA]</scope>
    <source>
        <strain evidence="14">type strain: KCTC 22618</strain>
    </source>
</reference>
<sequence>MKKMKLIFSLFLLCFSLLGYAQQTVKGTVTEQGTGEPLPGVSVLIKGEVRGTETDFNGNYEIKGVKASDILVFSFIGMKTTEIKVGNQTSINVQLEEGGQVLDEVVVVGYGTTTVKDATGSVEAITEKQFTKGNIVTPENLLNGRVSGVSINTSGAPGSGSQIRIRGGSSLNASNDPLIIIDGLPISNSGVDGSRGILANINPNDIASFSVLKDASATAIYGSRASNGVIIITTKKGKANWSLDFDTQVTTGRINDRINVFSADEFRNLVNSQPISGTTLDTSLLGTANTDWQNEIFRNTISTIHNLSARGTIFNVIPIRMSVGFNDQEGALLTSEFIRRNVSIALSPSLLDDHLKINLNYSRAFENNRFADSGQIGAALRYDPTQPVFDSNSPFGGFYQHLAGTGVANGTTNPVASLLQRNNTGRSFRQFGNLQFDYKFHFLPELRAVVNLGYDRTQASRKDFTSLSVPRASNAVIIGNDFESEELRINSLLDGYLNYKKDFNENITGDFTAGYSYQRFEFDGSNTGNRRDVDSKPQTFADPDVVLIGFFGRANFSFLDKYLVTLNYRRDGTSRFAAKNRWGNFPGAALAWKISEEDFLKDSKFVSSLKLRASYGLTGQQEISEKDIFLNRYRSGNENSQYIFGGVPIATNIPSEINEDLKWEETATIEFGIDYGLFNDRVTGSISAFQKNSTDLLVDAPTPLNFTNRIIQNVGELQIRGLEFSINSNVVDTDDFSLNFNFNGTLFDREIKDLNAGTEFELGGISGGTGSFIQLNRVGEAPRAFYVLKQLTDSNGNPIEGAYLDLNGDGTINSEDQYLKENPDPDVILGFQSNFNYKNFDLSFNLRASIGNYAYNNVNSSRAQLNLLRDNAVLGNIPTSVLSTGFVNTADVLRSDIFIENASFLRMDNITLGYTFNRPIKKFSKNSIRIWTGIQNVFTWTNYSGLDPEIFDGIDNIIYPRSRNILFGANIKF</sequence>
<keyword evidence="13" id="KW-0675">Receptor</keyword>
<accession>A0A238U9G7</accession>
<dbReference type="Pfam" id="PF00593">
    <property type="entry name" value="TonB_dep_Rec_b-barrel"/>
    <property type="match status" value="1"/>
</dbReference>
<dbReference type="EMBL" id="LT899436">
    <property type="protein sequence ID" value="SNR15831.1"/>
    <property type="molecule type" value="Genomic_DNA"/>
</dbReference>
<keyword evidence="10" id="KW-0732">Signal</keyword>
<dbReference type="InterPro" id="IPR012910">
    <property type="entry name" value="Plug_dom"/>
</dbReference>
<feature type="signal peptide" evidence="10">
    <location>
        <begin position="1"/>
        <end position="21"/>
    </location>
</feature>
<keyword evidence="6 8" id="KW-0472">Membrane</keyword>
<evidence type="ECO:0000256" key="2">
    <source>
        <dbReference type="ARBA" id="ARBA00022448"/>
    </source>
</evidence>
<dbReference type="InterPro" id="IPR008969">
    <property type="entry name" value="CarboxyPept-like_regulatory"/>
</dbReference>
<keyword evidence="14" id="KW-1185">Reference proteome</keyword>
<dbReference type="InterPro" id="IPR023997">
    <property type="entry name" value="TonB-dep_OMP_SusC/RagA_CS"/>
</dbReference>
<evidence type="ECO:0000256" key="4">
    <source>
        <dbReference type="ARBA" id="ARBA00022692"/>
    </source>
</evidence>
<dbReference type="FunFam" id="2.60.40.1120:FF:000003">
    <property type="entry name" value="Outer membrane protein Omp121"/>
    <property type="match status" value="1"/>
</dbReference>
<name>A0A238U9G7_9FLAO</name>
<dbReference type="Gene3D" id="2.170.130.10">
    <property type="entry name" value="TonB-dependent receptor, plug domain"/>
    <property type="match status" value="1"/>
</dbReference>
<dbReference type="SUPFAM" id="SSF49464">
    <property type="entry name" value="Carboxypeptidase regulatory domain-like"/>
    <property type="match status" value="1"/>
</dbReference>
<evidence type="ECO:0000256" key="8">
    <source>
        <dbReference type="PROSITE-ProRule" id="PRU01360"/>
    </source>
</evidence>